<name>A0A1Y0CMD5_9BACI</name>
<dbReference type="SUPFAM" id="SSF51230">
    <property type="entry name" value="Single hybrid motif"/>
    <property type="match status" value="1"/>
</dbReference>
<dbReference type="Proteomes" id="UP000195573">
    <property type="component" value="Chromosome"/>
</dbReference>
<evidence type="ECO:0000313" key="6">
    <source>
        <dbReference type="Proteomes" id="UP000195573"/>
    </source>
</evidence>
<keyword evidence="1" id="KW-0092">Biotin</keyword>
<proteinExistence type="predicted"/>
<dbReference type="AlphaFoldDB" id="A0A1Y0CMD5"/>
<evidence type="ECO:0000313" key="5">
    <source>
        <dbReference type="EMBL" id="TYS72745.1"/>
    </source>
</evidence>
<evidence type="ECO:0000313" key="4">
    <source>
        <dbReference type="EMBL" id="TYS61503.1"/>
    </source>
</evidence>
<evidence type="ECO:0000313" key="8">
    <source>
        <dbReference type="Proteomes" id="UP000324517"/>
    </source>
</evidence>
<dbReference type="EMBL" id="VTET01000003">
    <property type="protein sequence ID" value="TYS72745.1"/>
    <property type="molecule type" value="Genomic_DNA"/>
</dbReference>
<feature type="domain" description="Lipoyl-binding" evidence="2">
    <location>
        <begin position="1"/>
        <end position="70"/>
    </location>
</feature>
<evidence type="ECO:0000259" key="2">
    <source>
        <dbReference type="PROSITE" id="PS50968"/>
    </source>
</evidence>
<dbReference type="NCBIfam" id="NF006079">
    <property type="entry name" value="PRK08225.1"/>
    <property type="match status" value="1"/>
</dbReference>
<dbReference type="Proteomes" id="UP000324517">
    <property type="component" value="Unassembled WGS sequence"/>
</dbReference>
<dbReference type="KEGG" id="bhk:B4U37_09415"/>
<evidence type="ECO:0000256" key="1">
    <source>
        <dbReference type="ARBA" id="ARBA00023267"/>
    </source>
</evidence>
<dbReference type="EMBL" id="CP020880">
    <property type="protein sequence ID" value="ART76244.1"/>
    <property type="molecule type" value="Genomic_DNA"/>
</dbReference>
<reference evidence="7 8" key="2">
    <citation type="submission" date="2019-08" db="EMBL/GenBank/DDBJ databases">
        <title>Bacillus genomes from the desert of Cuatro Cienegas, Coahuila.</title>
        <authorList>
            <person name="Olmedo-Alvarez G."/>
        </authorList>
    </citation>
    <scope>NUCLEOTIDE SEQUENCE [LARGE SCALE GENOMIC DNA]</scope>
    <source>
        <strain evidence="4 7">CH88_3T</strain>
        <strain evidence="5 8">CH98b_3T</strain>
    </source>
</reference>
<dbReference type="InterPro" id="IPR050709">
    <property type="entry name" value="Biotin_Carboxyl_Carrier/Decarb"/>
</dbReference>
<dbReference type="Pfam" id="PF00364">
    <property type="entry name" value="Biotin_lipoyl"/>
    <property type="match status" value="1"/>
</dbReference>
<dbReference type="OrthoDB" id="163546at2"/>
<dbReference type="PANTHER" id="PTHR45266">
    <property type="entry name" value="OXALOACETATE DECARBOXYLASE ALPHA CHAIN"/>
    <property type="match status" value="1"/>
</dbReference>
<dbReference type="InterPro" id="IPR000089">
    <property type="entry name" value="Biotin_lipoyl"/>
</dbReference>
<dbReference type="PANTHER" id="PTHR45266:SF3">
    <property type="entry name" value="OXALOACETATE DECARBOXYLASE ALPHA CHAIN"/>
    <property type="match status" value="1"/>
</dbReference>
<dbReference type="FunFam" id="2.40.50.100:FF:000003">
    <property type="entry name" value="Acetyl-CoA carboxylase biotin carboxyl carrier protein"/>
    <property type="match status" value="1"/>
</dbReference>
<sequence length="70" mass="7513">MKKVEAAMAGTVWKVLVEVGDEVTAGQTVIILESMKMEIPVEVMMDGKVASISTAEGEFVNDGDVLLELE</sequence>
<dbReference type="GeneID" id="96738639"/>
<protein>
    <submittedName>
        <fullName evidence="5">Acetyl-CoA carboxylase biotin carboxyl carrier protein subunit</fullName>
    </submittedName>
</protein>
<accession>A0A1Y0CMD5</accession>
<reference evidence="3 6" key="1">
    <citation type="submission" date="2017-04" db="EMBL/GenBank/DDBJ databases">
        <title>Complete Genome Sequence of the Bacillus horikoshii 20a strain from Cuatro Cienegas, Coahuila, Mexico.</title>
        <authorList>
            <person name="Zarza E."/>
            <person name="Alcaraz L.D."/>
            <person name="Aguilar-Salinas B."/>
            <person name="Islas A."/>
            <person name="Olmedo-Alvarez G."/>
        </authorList>
    </citation>
    <scope>NUCLEOTIDE SEQUENCE [LARGE SCALE GENOMIC DNA]</scope>
    <source>
        <strain evidence="3 6">20a</strain>
    </source>
</reference>
<dbReference type="Gene3D" id="2.40.50.100">
    <property type="match status" value="1"/>
</dbReference>
<evidence type="ECO:0000313" key="7">
    <source>
        <dbReference type="Proteomes" id="UP000323393"/>
    </source>
</evidence>
<gene>
    <name evidence="3" type="ORF">B4U37_09415</name>
    <name evidence="4" type="ORF">FZC74_04280</name>
    <name evidence="5" type="ORF">FZC75_06615</name>
</gene>
<keyword evidence="6" id="KW-1185">Reference proteome</keyword>
<dbReference type="InterPro" id="IPR011053">
    <property type="entry name" value="Single_hybrid_motif"/>
</dbReference>
<dbReference type="Proteomes" id="UP000323393">
    <property type="component" value="Unassembled WGS sequence"/>
</dbReference>
<evidence type="ECO:0000313" key="3">
    <source>
        <dbReference type="EMBL" id="ART76244.1"/>
    </source>
</evidence>
<dbReference type="PROSITE" id="PS50968">
    <property type="entry name" value="BIOTINYL_LIPOYL"/>
    <property type="match status" value="1"/>
</dbReference>
<dbReference type="RefSeq" id="WP_010193042.1">
    <property type="nucleotide sequence ID" value="NZ_CP020880.1"/>
</dbReference>
<dbReference type="CDD" id="cd06850">
    <property type="entry name" value="biotinyl_domain"/>
    <property type="match status" value="1"/>
</dbReference>
<dbReference type="EMBL" id="VTEU01000001">
    <property type="protein sequence ID" value="TYS61503.1"/>
    <property type="molecule type" value="Genomic_DNA"/>
</dbReference>
<organism evidence="5 8">
    <name type="scientific">Sutcliffiella horikoshii</name>
    <dbReference type="NCBI Taxonomy" id="79883"/>
    <lineage>
        <taxon>Bacteria</taxon>
        <taxon>Bacillati</taxon>
        <taxon>Bacillota</taxon>
        <taxon>Bacilli</taxon>
        <taxon>Bacillales</taxon>
        <taxon>Bacillaceae</taxon>
        <taxon>Sutcliffiella</taxon>
    </lineage>
</organism>